<dbReference type="Proteomes" id="UP001595596">
    <property type="component" value="Unassembled WGS sequence"/>
</dbReference>
<dbReference type="GO" id="GO:0016757">
    <property type="term" value="F:glycosyltransferase activity"/>
    <property type="evidence" value="ECO:0007669"/>
    <property type="project" value="UniProtKB-KW"/>
</dbReference>
<feature type="domain" description="Glycosyltransferase 2-like" evidence="4">
    <location>
        <begin position="26"/>
        <end position="151"/>
    </location>
</feature>
<dbReference type="Gene3D" id="3.90.550.10">
    <property type="entry name" value="Spore Coat Polysaccharide Biosynthesis Protein SpsA, Chain A"/>
    <property type="match status" value="1"/>
</dbReference>
<dbReference type="EMBL" id="JBHRXE010000004">
    <property type="protein sequence ID" value="MFC3568079.1"/>
    <property type="molecule type" value="Genomic_DNA"/>
</dbReference>
<keyword evidence="2 5" id="KW-0328">Glycosyltransferase</keyword>
<name>A0ABV7RTD4_9RHOB</name>
<comment type="similarity">
    <text evidence="1">Belongs to the glycosyltransferase 2 family.</text>
</comment>
<dbReference type="Pfam" id="PF00535">
    <property type="entry name" value="Glycos_transf_2"/>
    <property type="match status" value="1"/>
</dbReference>
<reference evidence="6" key="1">
    <citation type="journal article" date="2019" name="Int. J. Syst. Evol. Microbiol.">
        <title>The Global Catalogue of Microorganisms (GCM) 10K type strain sequencing project: providing services to taxonomists for standard genome sequencing and annotation.</title>
        <authorList>
            <consortium name="The Broad Institute Genomics Platform"/>
            <consortium name="The Broad Institute Genome Sequencing Center for Infectious Disease"/>
            <person name="Wu L."/>
            <person name="Ma J."/>
        </authorList>
    </citation>
    <scope>NUCLEOTIDE SEQUENCE [LARGE SCALE GENOMIC DNA]</scope>
    <source>
        <strain evidence="6">VKM B-3226</strain>
    </source>
</reference>
<proteinExistence type="inferred from homology"/>
<evidence type="ECO:0000256" key="2">
    <source>
        <dbReference type="ARBA" id="ARBA00022676"/>
    </source>
</evidence>
<evidence type="ECO:0000259" key="4">
    <source>
        <dbReference type="Pfam" id="PF00535"/>
    </source>
</evidence>
<dbReference type="PANTHER" id="PTHR43179">
    <property type="entry name" value="RHAMNOSYLTRANSFERASE WBBL"/>
    <property type="match status" value="1"/>
</dbReference>
<protein>
    <submittedName>
        <fullName evidence="5">Glycosyltransferase</fullName>
        <ecNumber evidence="5">2.4.-.-</ecNumber>
    </submittedName>
</protein>
<dbReference type="InterPro" id="IPR029044">
    <property type="entry name" value="Nucleotide-diphossugar_trans"/>
</dbReference>
<keyword evidence="3 5" id="KW-0808">Transferase</keyword>
<dbReference type="PANTHER" id="PTHR43179:SF12">
    <property type="entry name" value="GALACTOFURANOSYLTRANSFERASE GLFT2"/>
    <property type="match status" value="1"/>
</dbReference>
<evidence type="ECO:0000256" key="3">
    <source>
        <dbReference type="ARBA" id="ARBA00022679"/>
    </source>
</evidence>
<dbReference type="SUPFAM" id="SSF53448">
    <property type="entry name" value="Nucleotide-diphospho-sugar transferases"/>
    <property type="match status" value="1"/>
</dbReference>
<keyword evidence="6" id="KW-1185">Reference proteome</keyword>
<dbReference type="RefSeq" id="WP_379027602.1">
    <property type="nucleotide sequence ID" value="NZ_JBHRXE010000004.1"/>
</dbReference>
<dbReference type="EC" id="2.4.-.-" evidence="5"/>
<dbReference type="InterPro" id="IPR001173">
    <property type="entry name" value="Glyco_trans_2-like"/>
</dbReference>
<evidence type="ECO:0000313" key="5">
    <source>
        <dbReference type="EMBL" id="MFC3568079.1"/>
    </source>
</evidence>
<evidence type="ECO:0000256" key="1">
    <source>
        <dbReference type="ARBA" id="ARBA00006739"/>
    </source>
</evidence>
<accession>A0ABV7RTD4</accession>
<organism evidence="5 6">
    <name type="scientific">Paracoccus simplex</name>
    <dbReference type="NCBI Taxonomy" id="2086346"/>
    <lineage>
        <taxon>Bacteria</taxon>
        <taxon>Pseudomonadati</taxon>
        <taxon>Pseudomonadota</taxon>
        <taxon>Alphaproteobacteria</taxon>
        <taxon>Rhodobacterales</taxon>
        <taxon>Paracoccaceae</taxon>
        <taxon>Paracoccus</taxon>
    </lineage>
</organism>
<evidence type="ECO:0000313" key="6">
    <source>
        <dbReference type="Proteomes" id="UP001595596"/>
    </source>
</evidence>
<sequence>MRSSQDPQQSLPLPCPAPARPRIAALVVTHNRLDKLRVTVGRLLAEDIDHVVVFDNASGDGTREYLDMIDDPRLLALRSLENLGGAGGFAQGMRHLVQALDPDWLVVMDDDGRPFPGTIAQFRALDLTGWDALGAAVLTPSGEVCEMNRPYRNPFWRLPEFLRTLAGAGRRGFHLGDATYAGQADPIEIDMTSFVGLFLSRASIARAGYPDERLFIYGDDQIYTLEMRRKGLRIGFLPEIRFEHDTVSIQPGGHLVLRPMWKVYYMYRNALLAYRVAAGPWFWPLLPVLALRWRGKARHYGPDAARFRKILRRAARDGLRRRLDRPHAEIVAMSEQRD</sequence>
<comment type="caution">
    <text evidence="5">The sequence shown here is derived from an EMBL/GenBank/DDBJ whole genome shotgun (WGS) entry which is preliminary data.</text>
</comment>
<gene>
    <name evidence="5" type="ORF">ACFOMP_01270</name>
</gene>